<feature type="domain" description="Myb-like" evidence="8">
    <location>
        <begin position="3"/>
        <end position="55"/>
    </location>
</feature>
<dbReference type="InterPro" id="IPR015495">
    <property type="entry name" value="Myb_TF_plants"/>
</dbReference>
<organism evidence="10 11">
    <name type="scientific">Kalanchoe fedtschenkoi</name>
    <name type="common">Lavender scallops</name>
    <name type="synonym">South American air plant</name>
    <dbReference type="NCBI Taxonomy" id="63787"/>
    <lineage>
        <taxon>Eukaryota</taxon>
        <taxon>Viridiplantae</taxon>
        <taxon>Streptophyta</taxon>
        <taxon>Embryophyta</taxon>
        <taxon>Tracheophyta</taxon>
        <taxon>Spermatophyta</taxon>
        <taxon>Magnoliopsida</taxon>
        <taxon>eudicotyledons</taxon>
        <taxon>Gunneridae</taxon>
        <taxon>Pentapetalae</taxon>
        <taxon>Saxifragales</taxon>
        <taxon>Crassulaceae</taxon>
        <taxon>Kalanchoe</taxon>
    </lineage>
</organism>
<dbReference type="InterPro" id="IPR009057">
    <property type="entry name" value="Homeodomain-like_sf"/>
</dbReference>
<dbReference type="Proteomes" id="UP000594263">
    <property type="component" value="Unplaced"/>
</dbReference>
<dbReference type="GO" id="GO:0005634">
    <property type="term" value="C:nucleus"/>
    <property type="evidence" value="ECO:0007669"/>
    <property type="project" value="UniProtKB-SubCell"/>
</dbReference>
<evidence type="ECO:0000256" key="3">
    <source>
        <dbReference type="ARBA" id="ARBA00023015"/>
    </source>
</evidence>
<evidence type="ECO:0000256" key="5">
    <source>
        <dbReference type="ARBA" id="ARBA00023159"/>
    </source>
</evidence>
<keyword evidence="4" id="KW-0238">DNA-binding</keyword>
<keyword evidence="2" id="KW-0677">Repeat</keyword>
<dbReference type="GO" id="GO:0080090">
    <property type="term" value="P:regulation of primary metabolic process"/>
    <property type="evidence" value="ECO:0007669"/>
    <property type="project" value="UniProtKB-ARBA"/>
</dbReference>
<reference evidence="10" key="1">
    <citation type="submission" date="2021-01" db="UniProtKB">
        <authorList>
            <consortium name="EnsemblPlants"/>
        </authorList>
    </citation>
    <scope>IDENTIFICATION</scope>
</reference>
<feature type="domain" description="HTH myb-type" evidence="9">
    <location>
        <begin position="60"/>
        <end position="110"/>
    </location>
</feature>
<dbReference type="OMA" id="SISSWWE"/>
<feature type="domain" description="HTH myb-type" evidence="9">
    <location>
        <begin position="1"/>
        <end position="59"/>
    </location>
</feature>
<keyword evidence="5" id="KW-0010">Activator</keyword>
<protein>
    <submittedName>
        <fullName evidence="10">Uncharacterized protein</fullName>
    </submittedName>
</protein>
<dbReference type="SUPFAM" id="SSF46689">
    <property type="entry name" value="Homeodomain-like"/>
    <property type="match status" value="1"/>
</dbReference>
<evidence type="ECO:0000256" key="4">
    <source>
        <dbReference type="ARBA" id="ARBA00023125"/>
    </source>
</evidence>
<comment type="subcellular location">
    <subcellularLocation>
        <location evidence="1">Nucleus</location>
    </subcellularLocation>
</comment>
<dbReference type="Pfam" id="PF00249">
    <property type="entry name" value="Myb_DNA-binding"/>
    <property type="match status" value="2"/>
</dbReference>
<keyword evidence="7" id="KW-0539">Nucleus</keyword>
<accession>A0A7N0UKU5</accession>
<evidence type="ECO:0000313" key="11">
    <source>
        <dbReference type="Proteomes" id="UP000594263"/>
    </source>
</evidence>
<proteinExistence type="predicted"/>
<dbReference type="Gramene" id="Kaladp0072s0069.1.v1.1">
    <property type="protein sequence ID" value="Kaladp0072s0069.1.v1.1"/>
    <property type="gene ID" value="Kaladp0072s0069.v1.1"/>
</dbReference>
<dbReference type="PANTHER" id="PTHR47999">
    <property type="entry name" value="TRANSCRIPTION FACTOR MYB8-RELATED-RELATED"/>
    <property type="match status" value="1"/>
</dbReference>
<evidence type="ECO:0000256" key="6">
    <source>
        <dbReference type="ARBA" id="ARBA00023163"/>
    </source>
</evidence>
<keyword evidence="3" id="KW-0805">Transcription regulation</keyword>
<dbReference type="InterPro" id="IPR001005">
    <property type="entry name" value="SANT/Myb"/>
</dbReference>
<evidence type="ECO:0000256" key="7">
    <source>
        <dbReference type="ARBA" id="ARBA00023242"/>
    </source>
</evidence>
<evidence type="ECO:0000313" key="10">
    <source>
        <dbReference type="EnsemblPlants" id="Kaladp0072s0069.1.v1.1"/>
    </source>
</evidence>
<dbReference type="PROSITE" id="PS51294">
    <property type="entry name" value="HTH_MYB"/>
    <property type="match status" value="2"/>
</dbReference>
<dbReference type="SMART" id="SM00717">
    <property type="entry name" value="SANT"/>
    <property type="match status" value="2"/>
</dbReference>
<dbReference type="Gene3D" id="1.10.10.60">
    <property type="entry name" value="Homeodomain-like"/>
    <property type="match status" value="2"/>
</dbReference>
<evidence type="ECO:0000256" key="1">
    <source>
        <dbReference type="ARBA" id="ARBA00004123"/>
    </source>
</evidence>
<dbReference type="GO" id="GO:0003677">
    <property type="term" value="F:DNA binding"/>
    <property type="evidence" value="ECO:0007669"/>
    <property type="project" value="UniProtKB-KW"/>
</dbReference>
<keyword evidence="6" id="KW-0804">Transcription</keyword>
<dbReference type="EnsemblPlants" id="Kaladp0072s0069.1.v1.1">
    <property type="protein sequence ID" value="Kaladp0072s0069.1.v1.1"/>
    <property type="gene ID" value="Kaladp0072s0069.v1.1"/>
</dbReference>
<dbReference type="AlphaFoldDB" id="A0A7N0UKU5"/>
<evidence type="ECO:0000256" key="2">
    <source>
        <dbReference type="ARBA" id="ARBA00022737"/>
    </source>
</evidence>
<keyword evidence="11" id="KW-1185">Reference proteome</keyword>
<name>A0A7N0UKU5_KALFE</name>
<dbReference type="PANTHER" id="PTHR47999:SF24">
    <property type="entry name" value="TRANSCRIPTION FACTOR MYB90"/>
    <property type="match status" value="1"/>
</dbReference>
<dbReference type="PROSITE" id="PS50090">
    <property type="entry name" value="MYB_LIKE"/>
    <property type="match status" value="2"/>
</dbReference>
<evidence type="ECO:0000259" key="9">
    <source>
        <dbReference type="PROSITE" id="PS51294"/>
    </source>
</evidence>
<dbReference type="InterPro" id="IPR017930">
    <property type="entry name" value="Myb_dom"/>
</dbReference>
<feature type="domain" description="Myb-like" evidence="8">
    <location>
        <begin position="56"/>
        <end position="106"/>
    </location>
</feature>
<dbReference type="FunFam" id="1.10.10.60:FF:000218">
    <property type="entry name" value="Myb transcription factor"/>
    <property type="match status" value="1"/>
</dbReference>
<sequence>MSGLGVRRGAWTPEEDKLLKECIEKYGVGKWNEVVTRSGLNRCRKSCRLRWLDYLQPNIKRGGFGEDEVDLICKLHKLLGNRWSLIAGRLPGRTANGVKNYWNSHMRKKQHQKVMCHKASSHHQTTTPNKEGCVIVKPQPWRFSKTSLASLQKKLSVQFQHNFHCDRVKNDTKQTCSPYSFELQEDALSISSWWEDLLQKDDNFFVDQNADDGSVGICWSDVDAGTTTAECNEADGVVNLDDQELYFNIQLWDS</sequence>
<evidence type="ECO:0000259" key="8">
    <source>
        <dbReference type="PROSITE" id="PS50090"/>
    </source>
</evidence>
<dbReference type="CDD" id="cd00167">
    <property type="entry name" value="SANT"/>
    <property type="match status" value="2"/>
</dbReference>